<dbReference type="InterPro" id="IPR036388">
    <property type="entry name" value="WH-like_DNA-bd_sf"/>
</dbReference>
<dbReference type="PANTHER" id="PTHR33164:SF43">
    <property type="entry name" value="HTH-TYPE TRANSCRIPTIONAL REPRESSOR YETL"/>
    <property type="match status" value="1"/>
</dbReference>
<feature type="domain" description="HTH marR-type" evidence="2">
    <location>
        <begin position="5"/>
        <end position="135"/>
    </location>
</feature>
<protein>
    <submittedName>
        <fullName evidence="3">MarR family protein</fullName>
    </submittedName>
</protein>
<evidence type="ECO:0000259" key="2">
    <source>
        <dbReference type="PROSITE" id="PS50995"/>
    </source>
</evidence>
<dbReference type="GO" id="GO:0003700">
    <property type="term" value="F:DNA-binding transcription factor activity"/>
    <property type="evidence" value="ECO:0007669"/>
    <property type="project" value="InterPro"/>
</dbReference>
<dbReference type="Proteomes" id="UP000002941">
    <property type="component" value="Unassembled WGS sequence"/>
</dbReference>
<dbReference type="CDD" id="cd00090">
    <property type="entry name" value="HTH_ARSR"/>
    <property type="match status" value="1"/>
</dbReference>
<dbReference type="InterPro" id="IPR000835">
    <property type="entry name" value="HTH_MarR-typ"/>
</dbReference>
<dbReference type="PANTHER" id="PTHR33164">
    <property type="entry name" value="TRANSCRIPTIONAL REGULATOR, MARR FAMILY"/>
    <property type="match status" value="1"/>
</dbReference>
<organism evidence="3 4">
    <name type="scientific">Actinomyces massiliensis F0489</name>
    <dbReference type="NCBI Taxonomy" id="1125718"/>
    <lineage>
        <taxon>Bacteria</taxon>
        <taxon>Bacillati</taxon>
        <taxon>Actinomycetota</taxon>
        <taxon>Actinomycetes</taxon>
        <taxon>Actinomycetales</taxon>
        <taxon>Actinomycetaceae</taxon>
        <taxon>Actinomyces</taxon>
    </lineage>
</organism>
<evidence type="ECO:0000256" key="1">
    <source>
        <dbReference type="SAM" id="MobiDB-lite"/>
    </source>
</evidence>
<dbReference type="GO" id="GO:0006950">
    <property type="term" value="P:response to stress"/>
    <property type="evidence" value="ECO:0007669"/>
    <property type="project" value="TreeGrafter"/>
</dbReference>
<dbReference type="InterPro" id="IPR036390">
    <property type="entry name" value="WH_DNA-bd_sf"/>
</dbReference>
<gene>
    <name evidence="3" type="ORF">HMPREF1318_0309</name>
</gene>
<reference evidence="3 4" key="1">
    <citation type="submission" date="2012-05" db="EMBL/GenBank/DDBJ databases">
        <authorList>
            <person name="Harkins D.M."/>
            <person name="Madupu R."/>
            <person name="Durkin A.S."/>
            <person name="Torralba M."/>
            <person name="Methe B."/>
            <person name="Sutton G.G."/>
            <person name="Nelson K.E."/>
        </authorList>
    </citation>
    <scope>NUCLEOTIDE SEQUENCE [LARGE SCALE GENOMIC DNA]</scope>
    <source>
        <strain evidence="3 4">F0489</strain>
    </source>
</reference>
<dbReference type="SMART" id="SM00347">
    <property type="entry name" value="HTH_MARR"/>
    <property type="match status" value="1"/>
</dbReference>
<dbReference type="InterPro" id="IPR039422">
    <property type="entry name" value="MarR/SlyA-like"/>
</dbReference>
<evidence type="ECO:0000313" key="3">
    <source>
        <dbReference type="EMBL" id="EJF44293.1"/>
    </source>
</evidence>
<feature type="compositionally biased region" description="Gly residues" evidence="1">
    <location>
        <begin position="197"/>
        <end position="209"/>
    </location>
</feature>
<dbReference type="Pfam" id="PF12802">
    <property type="entry name" value="MarR_2"/>
    <property type="match status" value="1"/>
</dbReference>
<dbReference type="SUPFAM" id="SSF46785">
    <property type="entry name" value="Winged helix' DNA-binding domain"/>
    <property type="match status" value="1"/>
</dbReference>
<name>J1HFP7_9ACTO</name>
<evidence type="ECO:0000313" key="4">
    <source>
        <dbReference type="Proteomes" id="UP000002941"/>
    </source>
</evidence>
<dbReference type="eggNOG" id="COG1846">
    <property type="taxonomic scope" value="Bacteria"/>
</dbReference>
<dbReference type="OrthoDB" id="3254893at2"/>
<dbReference type="AlphaFoldDB" id="J1HFP7"/>
<comment type="caution">
    <text evidence="3">The sequence shown here is derived from an EMBL/GenBank/DDBJ whole genome shotgun (WGS) entry which is preliminary data.</text>
</comment>
<keyword evidence="4" id="KW-1185">Reference proteome</keyword>
<dbReference type="PRINTS" id="PR00598">
    <property type="entry name" value="HTHMARR"/>
</dbReference>
<accession>J1HFP7</accession>
<feature type="compositionally biased region" description="Gly residues" evidence="1">
    <location>
        <begin position="176"/>
        <end position="186"/>
    </location>
</feature>
<proteinExistence type="predicted"/>
<dbReference type="EMBL" id="AKFT01000113">
    <property type="protein sequence ID" value="EJF44293.1"/>
    <property type="molecule type" value="Genomic_DNA"/>
</dbReference>
<dbReference type="RefSeq" id="WP_008731511.1">
    <property type="nucleotide sequence ID" value="NZ_AKFT01000113.1"/>
</dbReference>
<feature type="compositionally biased region" description="Low complexity" evidence="1">
    <location>
        <begin position="222"/>
        <end position="232"/>
    </location>
</feature>
<feature type="region of interest" description="Disordered" evidence="1">
    <location>
        <begin position="173"/>
        <end position="267"/>
    </location>
</feature>
<dbReference type="PROSITE" id="PS50995">
    <property type="entry name" value="HTH_MARR_2"/>
    <property type="match status" value="1"/>
</dbReference>
<dbReference type="Gene3D" id="1.10.10.10">
    <property type="entry name" value="Winged helix-like DNA-binding domain superfamily/Winged helix DNA-binding domain"/>
    <property type="match status" value="1"/>
</dbReference>
<sequence>MNTTRTGLHERLRRLHRLMRRRHVDTHAHAGPLADTTRGRGRVLAALKMQSPIPTRELAYLLDIRQQSLNELLKKLQADGLIERAPSETDRRIMMVALTEAGRAVEIGREDADYLDALTDEEVETLVGLLDKLIDALETELGVDGDDDLFDWMAEARRRMGDEPFEAMMRMREQGFGPGPFGGGRGRGGRGEHSGRGGRSGRSGHGGPGGHDRRGGRRGPWSDDFGPGFPGDDAPEPERRRFRRHRGGAAPSEGDAFPGRSRGGRRC</sequence>
<dbReference type="InterPro" id="IPR011991">
    <property type="entry name" value="ArsR-like_HTH"/>
</dbReference>
<dbReference type="PATRIC" id="fig|1125718.3.peg.1486"/>